<keyword evidence="4" id="KW-1185">Reference proteome</keyword>
<keyword evidence="2" id="KW-0472">Membrane</keyword>
<keyword evidence="2" id="KW-0812">Transmembrane</keyword>
<accession>A0ABT2X0S2</accession>
<evidence type="ECO:0000313" key="3">
    <source>
        <dbReference type="EMBL" id="MCU9847531.1"/>
    </source>
</evidence>
<feature type="compositionally biased region" description="Acidic residues" evidence="1">
    <location>
        <begin position="306"/>
        <end position="319"/>
    </location>
</feature>
<feature type="transmembrane region" description="Helical" evidence="2">
    <location>
        <begin position="21"/>
        <end position="43"/>
    </location>
</feature>
<gene>
    <name evidence="3" type="ORF">OEZ60_05880</name>
</gene>
<name>A0ABT2X0S2_9RHOB</name>
<organism evidence="3 4">
    <name type="scientific">Albidovulum salinarum</name>
    <dbReference type="NCBI Taxonomy" id="2984153"/>
    <lineage>
        <taxon>Bacteria</taxon>
        <taxon>Pseudomonadati</taxon>
        <taxon>Pseudomonadota</taxon>
        <taxon>Alphaproteobacteria</taxon>
        <taxon>Rhodobacterales</taxon>
        <taxon>Paracoccaceae</taxon>
        <taxon>Albidovulum</taxon>
    </lineage>
</organism>
<dbReference type="EMBL" id="JAOVQO010000004">
    <property type="protein sequence ID" value="MCU9847531.1"/>
    <property type="molecule type" value="Genomic_DNA"/>
</dbReference>
<protein>
    <submittedName>
        <fullName evidence="3">Uncharacterized protein</fullName>
    </submittedName>
</protein>
<dbReference type="RefSeq" id="WP_263334133.1">
    <property type="nucleotide sequence ID" value="NZ_JAOVQO010000004.1"/>
</dbReference>
<reference evidence="3 4" key="1">
    <citation type="submission" date="2022-10" db="EMBL/GenBank/DDBJ databases">
        <title>Defluviimonas sp. nov., isolated from ocean surface sediments.</title>
        <authorList>
            <person name="He W."/>
            <person name="Wang L."/>
            <person name="Zhang D.-F."/>
        </authorList>
    </citation>
    <scope>NUCLEOTIDE SEQUENCE [LARGE SCALE GENOMIC DNA]</scope>
    <source>
        <strain evidence="3 4">WL0024</strain>
    </source>
</reference>
<comment type="caution">
    <text evidence="3">The sequence shown here is derived from an EMBL/GenBank/DDBJ whole genome shotgun (WGS) entry which is preliminary data.</text>
</comment>
<keyword evidence="2" id="KW-1133">Transmembrane helix</keyword>
<evidence type="ECO:0000313" key="4">
    <source>
        <dbReference type="Proteomes" id="UP001209535"/>
    </source>
</evidence>
<feature type="region of interest" description="Disordered" evidence="1">
    <location>
        <begin position="306"/>
        <end position="327"/>
    </location>
</feature>
<evidence type="ECO:0000256" key="1">
    <source>
        <dbReference type="SAM" id="MobiDB-lite"/>
    </source>
</evidence>
<proteinExistence type="predicted"/>
<dbReference type="Proteomes" id="UP001209535">
    <property type="component" value="Unassembled WGS sequence"/>
</dbReference>
<sequence>MSGPNNQNLPERQMPSPANTFLKVACFAIASLGAAAFVATVAAPDVAYAKNGNGKGGEGGKGGGKGGSKGAGKSKGGNGAKGATKSAQKTFTSEEFVGKPKVKPMPFGKAKIAAAEYDYEGEYEGAARLHPRLKGKWNASNASQSALDAHIRNQNFNGTIGALSQYQLAAKAAAGEELTETEQAALDTFVDFDAIEVSDQDLADFLNDGALVSDPVYSVEDGIVSCAANCDGVDLAAAQTAADTEAMNIQEAEEQMALDGFLSDSEARIVNESNKPLTPEGTEDLLDELASDLGVSRAMPVAEFEEVEEMPVEEPEIIVEEPAPLVQ</sequence>
<feature type="region of interest" description="Disordered" evidence="1">
    <location>
        <begin position="51"/>
        <end position="92"/>
    </location>
</feature>
<feature type="compositionally biased region" description="Gly residues" evidence="1">
    <location>
        <begin position="53"/>
        <end position="80"/>
    </location>
</feature>
<evidence type="ECO:0000256" key="2">
    <source>
        <dbReference type="SAM" id="Phobius"/>
    </source>
</evidence>